<sequence length="160" mass="17403">MSKAIYQVSEETTLDDLYDLLEKAIALVESHSGIVHRRARPSVEAAIKDFRRFREGELDTDLGSKRWFKALAKLAEEVGDMSPEQSAYVLAVAEVAHAAAHLGHLNTAMSRGDRTEADRRYVVLQRAYVNFGLQGVKEFIGLVAPDGLAGHPAGAGKGLA</sequence>
<comment type="caution">
    <text evidence="1">The sequence shown here is derived from an EMBL/GenBank/DDBJ whole genome shotgun (WGS) entry which is preliminary data.</text>
</comment>
<dbReference type="Proteomes" id="UP000308430">
    <property type="component" value="Unassembled WGS sequence"/>
</dbReference>
<keyword evidence="2" id="KW-1185">Reference proteome</keyword>
<accession>A0A4S4B0P2</accession>
<proteinExistence type="predicted"/>
<dbReference type="AlphaFoldDB" id="A0A4S4B0P2"/>
<dbReference type="EMBL" id="SSOC01000003">
    <property type="protein sequence ID" value="THF65592.1"/>
    <property type="molecule type" value="Genomic_DNA"/>
</dbReference>
<evidence type="ECO:0000313" key="1">
    <source>
        <dbReference type="EMBL" id="THF65592.1"/>
    </source>
</evidence>
<organism evidence="1 2">
    <name type="scientific">Pseudothauera nasutitermitis</name>
    <dbReference type="NCBI Taxonomy" id="2565930"/>
    <lineage>
        <taxon>Bacteria</taxon>
        <taxon>Pseudomonadati</taxon>
        <taxon>Pseudomonadota</taxon>
        <taxon>Betaproteobacteria</taxon>
        <taxon>Rhodocyclales</taxon>
        <taxon>Zoogloeaceae</taxon>
        <taxon>Pseudothauera</taxon>
    </lineage>
</organism>
<dbReference type="OrthoDB" id="8613356at2"/>
<gene>
    <name evidence="1" type="ORF">E6C76_08420</name>
</gene>
<dbReference type="RefSeq" id="WP_136347798.1">
    <property type="nucleotide sequence ID" value="NZ_SSOC01000003.1"/>
</dbReference>
<protein>
    <submittedName>
        <fullName evidence="1">CoA biosynthesis protein CoaBC</fullName>
    </submittedName>
</protein>
<reference evidence="1 2" key="1">
    <citation type="submission" date="2019-04" db="EMBL/GenBank/DDBJ databases">
        <title>Azoarcus nasutitermitis sp. nov. isolated from termite nest.</title>
        <authorList>
            <person name="Lin S.-Y."/>
            <person name="Hameed A."/>
            <person name="Hsu Y.-H."/>
            <person name="Young C.-C."/>
        </authorList>
    </citation>
    <scope>NUCLEOTIDE SEQUENCE [LARGE SCALE GENOMIC DNA]</scope>
    <source>
        <strain evidence="1 2">CC-YHH838</strain>
    </source>
</reference>
<evidence type="ECO:0000313" key="2">
    <source>
        <dbReference type="Proteomes" id="UP000308430"/>
    </source>
</evidence>
<name>A0A4S4B0P2_9RHOO</name>